<accession>A0A235B6D4</accession>
<evidence type="ECO:0000313" key="2">
    <source>
        <dbReference type="Proteomes" id="UP000215459"/>
    </source>
</evidence>
<protein>
    <submittedName>
        <fullName evidence="1">Uncharacterized protein</fullName>
    </submittedName>
</protein>
<sequence length="117" mass="12871">MNLKIKPIAGLIRTRDHIDRTLRSQGFACRASHPPVYDIRIQDSASGVAYRLRIPIQAHSLTNSGKKGSMVRLGTPRISRNNGGSQLNQEVPSAIMEAANHKIAEIASYLNNPTIQK</sequence>
<evidence type="ECO:0000313" key="1">
    <source>
        <dbReference type="EMBL" id="OYD07792.1"/>
    </source>
</evidence>
<dbReference type="Proteomes" id="UP000215459">
    <property type="component" value="Unassembled WGS sequence"/>
</dbReference>
<organism evidence="1 2">
    <name type="scientific">Paludifilum halophilum</name>
    <dbReference type="NCBI Taxonomy" id="1642702"/>
    <lineage>
        <taxon>Bacteria</taxon>
        <taxon>Bacillati</taxon>
        <taxon>Bacillota</taxon>
        <taxon>Bacilli</taxon>
        <taxon>Bacillales</taxon>
        <taxon>Thermoactinomycetaceae</taxon>
        <taxon>Paludifilum</taxon>
    </lineage>
</organism>
<dbReference type="Gene3D" id="3.30.310.100">
    <property type="entry name" value="YugN-like"/>
    <property type="match status" value="1"/>
</dbReference>
<comment type="caution">
    <text evidence="1">The sequence shown here is derived from an EMBL/GenBank/DDBJ whole genome shotgun (WGS) entry which is preliminary data.</text>
</comment>
<reference evidence="1 2" key="1">
    <citation type="submission" date="2017-07" db="EMBL/GenBank/DDBJ databases">
        <title>The genome sequence of Paludifilum halophilum highlights mechanisms for microbial adaptation to high salt environemnts.</title>
        <authorList>
            <person name="Belbahri L."/>
        </authorList>
    </citation>
    <scope>NUCLEOTIDE SEQUENCE [LARGE SCALE GENOMIC DNA]</scope>
    <source>
        <strain evidence="1 2">DSM 102817</strain>
    </source>
</reference>
<keyword evidence="2" id="KW-1185">Reference proteome</keyword>
<dbReference type="EMBL" id="NOWF01000005">
    <property type="protein sequence ID" value="OYD07792.1"/>
    <property type="molecule type" value="Genomic_DNA"/>
</dbReference>
<dbReference type="InterPro" id="IPR036491">
    <property type="entry name" value="YugN-like_sf"/>
</dbReference>
<proteinExistence type="predicted"/>
<gene>
    <name evidence="1" type="ORF">CHM34_10030</name>
</gene>
<dbReference type="RefSeq" id="WP_094264462.1">
    <property type="nucleotide sequence ID" value="NZ_NOWF01000005.1"/>
</dbReference>
<dbReference type="SUPFAM" id="SSF160755">
    <property type="entry name" value="YugN-like"/>
    <property type="match status" value="1"/>
</dbReference>
<dbReference type="AlphaFoldDB" id="A0A235B6D4"/>
<dbReference type="OrthoDB" id="2474573at2"/>
<name>A0A235B6D4_9BACL</name>